<reference evidence="2 3" key="1">
    <citation type="journal article" date="2016" name="Mol. Biol. Evol.">
        <title>Comparative Genomics of Early-Diverging Mushroom-Forming Fungi Provides Insights into the Origins of Lignocellulose Decay Capabilities.</title>
        <authorList>
            <person name="Nagy L.G."/>
            <person name="Riley R."/>
            <person name="Tritt A."/>
            <person name="Adam C."/>
            <person name="Daum C."/>
            <person name="Floudas D."/>
            <person name="Sun H."/>
            <person name="Yadav J.S."/>
            <person name="Pangilinan J."/>
            <person name="Larsson K.H."/>
            <person name="Matsuura K."/>
            <person name="Barry K."/>
            <person name="Labutti K."/>
            <person name="Kuo R."/>
            <person name="Ohm R.A."/>
            <person name="Bhattacharya S.S."/>
            <person name="Shirouzu T."/>
            <person name="Yoshinaga Y."/>
            <person name="Martin F.M."/>
            <person name="Grigoriev I.V."/>
            <person name="Hibbett D.S."/>
        </authorList>
    </citation>
    <scope>NUCLEOTIDE SEQUENCE [LARGE SCALE GENOMIC DNA]</scope>
    <source>
        <strain evidence="2 3">HHB12733</strain>
    </source>
</reference>
<dbReference type="InParanoid" id="A0A165HP07"/>
<keyword evidence="1" id="KW-0812">Transmembrane</keyword>
<dbReference type="AlphaFoldDB" id="A0A165HP07"/>
<evidence type="ECO:0000313" key="3">
    <source>
        <dbReference type="Proteomes" id="UP000076842"/>
    </source>
</evidence>
<keyword evidence="1" id="KW-0472">Membrane</keyword>
<gene>
    <name evidence="2" type="ORF">CALCODRAFT_493469</name>
</gene>
<dbReference type="Proteomes" id="UP000076842">
    <property type="component" value="Unassembled WGS sequence"/>
</dbReference>
<accession>A0A165HP07</accession>
<name>A0A165HP07_9BASI</name>
<feature type="transmembrane region" description="Helical" evidence="1">
    <location>
        <begin position="6"/>
        <end position="29"/>
    </location>
</feature>
<dbReference type="EMBL" id="KV423939">
    <property type="protein sequence ID" value="KZT59540.1"/>
    <property type="molecule type" value="Genomic_DNA"/>
</dbReference>
<protein>
    <submittedName>
        <fullName evidence="2">Uncharacterized protein</fullName>
    </submittedName>
</protein>
<sequence length="73" mass="8046">MSGQHLVLLRMFSSVAWLLFWGLGAHILCDRERVLRGVRPHLLSPTSRVHADAASLCSPSDRQSLVAARILAV</sequence>
<evidence type="ECO:0000256" key="1">
    <source>
        <dbReference type="SAM" id="Phobius"/>
    </source>
</evidence>
<keyword evidence="3" id="KW-1185">Reference proteome</keyword>
<organism evidence="2 3">
    <name type="scientific">Calocera cornea HHB12733</name>
    <dbReference type="NCBI Taxonomy" id="1353952"/>
    <lineage>
        <taxon>Eukaryota</taxon>
        <taxon>Fungi</taxon>
        <taxon>Dikarya</taxon>
        <taxon>Basidiomycota</taxon>
        <taxon>Agaricomycotina</taxon>
        <taxon>Dacrymycetes</taxon>
        <taxon>Dacrymycetales</taxon>
        <taxon>Dacrymycetaceae</taxon>
        <taxon>Calocera</taxon>
    </lineage>
</organism>
<keyword evidence="1" id="KW-1133">Transmembrane helix</keyword>
<proteinExistence type="predicted"/>
<evidence type="ECO:0000313" key="2">
    <source>
        <dbReference type="EMBL" id="KZT59540.1"/>
    </source>
</evidence>